<feature type="region of interest" description="Disordered" evidence="1">
    <location>
        <begin position="198"/>
        <end position="224"/>
    </location>
</feature>
<feature type="region of interest" description="Disordered" evidence="1">
    <location>
        <begin position="136"/>
        <end position="155"/>
    </location>
</feature>
<organism evidence="3 4">
    <name type="scientific">Exophiala sideris</name>
    <dbReference type="NCBI Taxonomy" id="1016849"/>
    <lineage>
        <taxon>Eukaryota</taxon>
        <taxon>Fungi</taxon>
        <taxon>Dikarya</taxon>
        <taxon>Ascomycota</taxon>
        <taxon>Pezizomycotina</taxon>
        <taxon>Eurotiomycetes</taxon>
        <taxon>Chaetothyriomycetidae</taxon>
        <taxon>Chaetothyriales</taxon>
        <taxon>Herpotrichiellaceae</taxon>
        <taxon>Exophiala</taxon>
    </lineage>
</organism>
<dbReference type="InterPro" id="IPR018961">
    <property type="entry name" value="DnaJ_homolog_subfam-C_membr-28"/>
</dbReference>
<dbReference type="EMBL" id="JAVRRF010000011">
    <property type="protein sequence ID" value="KAK5060549.1"/>
    <property type="molecule type" value="Genomic_DNA"/>
</dbReference>
<feature type="region of interest" description="Disordered" evidence="1">
    <location>
        <begin position="46"/>
        <end position="78"/>
    </location>
</feature>
<feature type="domain" description="DnaJ homologue subfamily C member 28 conserved" evidence="2">
    <location>
        <begin position="252"/>
        <end position="323"/>
    </location>
</feature>
<name>A0ABR0JCW5_9EURO</name>
<dbReference type="Pfam" id="PF09350">
    <property type="entry name" value="DJC28_CD"/>
    <property type="match status" value="1"/>
</dbReference>
<protein>
    <recommendedName>
        <fullName evidence="2">DnaJ homologue subfamily C member 28 conserved domain-containing protein</fullName>
    </recommendedName>
</protein>
<reference evidence="3 4" key="1">
    <citation type="submission" date="2023-08" db="EMBL/GenBank/DDBJ databases">
        <title>Black Yeasts Isolated from many extreme environments.</title>
        <authorList>
            <person name="Coleine C."/>
            <person name="Stajich J.E."/>
            <person name="Selbmann L."/>
        </authorList>
    </citation>
    <scope>NUCLEOTIDE SEQUENCE [LARGE SCALE GENOMIC DNA]</scope>
    <source>
        <strain evidence="3 4">CCFEE 6328</strain>
    </source>
</reference>
<evidence type="ECO:0000256" key="1">
    <source>
        <dbReference type="SAM" id="MobiDB-lite"/>
    </source>
</evidence>
<keyword evidence="4" id="KW-1185">Reference proteome</keyword>
<gene>
    <name evidence="3" type="ORF">LTR69_005866</name>
</gene>
<dbReference type="PANTHER" id="PTHR39394:SF1">
    <property type="entry name" value="DNAJ HOMOLOGUE SUBFAMILY C MEMBER 28 CONSERVED DOMAIN-CONTAINING PROTEIN"/>
    <property type="match status" value="1"/>
</dbReference>
<evidence type="ECO:0000313" key="4">
    <source>
        <dbReference type="Proteomes" id="UP001345691"/>
    </source>
</evidence>
<evidence type="ECO:0000313" key="3">
    <source>
        <dbReference type="EMBL" id="KAK5060549.1"/>
    </source>
</evidence>
<evidence type="ECO:0000259" key="2">
    <source>
        <dbReference type="Pfam" id="PF09350"/>
    </source>
</evidence>
<feature type="region of interest" description="Disordered" evidence="1">
    <location>
        <begin position="426"/>
        <end position="446"/>
    </location>
</feature>
<comment type="caution">
    <text evidence="3">The sequence shown here is derived from an EMBL/GenBank/DDBJ whole genome shotgun (WGS) entry which is preliminary data.</text>
</comment>
<accession>A0ABR0JCW5</accession>
<proteinExistence type="predicted"/>
<dbReference type="Proteomes" id="UP001345691">
    <property type="component" value="Unassembled WGS sequence"/>
</dbReference>
<feature type="compositionally biased region" description="Polar residues" evidence="1">
    <location>
        <begin position="46"/>
        <end position="61"/>
    </location>
</feature>
<sequence length="604" mass="66882">MSSSSSHLWTCSRCLRAQRLRGSGMNAPRSQLRTVIQYSRPFSATAWSNNEKPPAPSTNIASDVASGSRDEQEQGAMSRRLAEMAEDTMNTGSKSDRKLMKEAGFSDDLKKQLEERIAQTTFAAENQRAISQVTMPSAAGKGTRDTAAASPWTGNESLHDSALRMLDDSHKRLRAPSRPPTLPVKNLRPAPKKIVSSADRLANARDRTSKYALSQQSDMSEKERERYRKELKDRFSPGARPMPTSLQGLTSLANERIEDAIARGQFNNIPRGKGTNVERDYNANSPFLDTTEYFMNKIIQRQEIVPPWIEKQQELVKAVASFRGRLRNDWRRHAARVISSAGGSVETQVRKAKAFALAEEMVNPRVKKVENLSSISPDGTLTSVTVEERIAKGVPLPEPVSGLQAEQPQEVVQINVTEQIAEDAATAQSGNTDKPANTLPPAPADIPAQTAIASPAQSDTPAPVAPVRAAAYPFRDPTWQKTELAYQTLAVQNLNSLTRSYNLMAPKIAQKPYYTLDRELNRCFADVAPSLADEILERSRKPTVKIAVMPHREGGVLERFGQGVGVERYRGHEKRIKDEIDGKEYGFRQLFKDLFSGSTKKRAA</sequence>
<feature type="compositionally biased region" description="Polar residues" evidence="1">
    <location>
        <begin position="426"/>
        <end position="435"/>
    </location>
</feature>
<dbReference type="PANTHER" id="PTHR39394">
    <property type="entry name" value="YALI0E31793P"/>
    <property type="match status" value="1"/>
</dbReference>